<accession>A0ABW7NVN1</accession>
<protein>
    <submittedName>
        <fullName evidence="1">Uncharacterized protein</fullName>
    </submittedName>
</protein>
<sequence length="106" mass="12698">NKYSPGEQHYLQFEPHVIYAATKVSDVYYAMASARSYLSDLECDDFGQLIFKHDEDHLQYLKWKFLQGSLAHYNYAIDISWQVLWFYLGDNSFLFMNKPKLYEKYS</sequence>
<organism evidence="1 2">
    <name type="scientific">Pseudomonas syringae pv. tagetis</name>
    <dbReference type="NCBI Taxonomy" id="129140"/>
    <lineage>
        <taxon>Bacteria</taxon>
        <taxon>Pseudomonadati</taxon>
        <taxon>Pseudomonadota</taxon>
        <taxon>Gammaproteobacteria</taxon>
        <taxon>Pseudomonadales</taxon>
        <taxon>Pseudomonadaceae</taxon>
        <taxon>Pseudomonas</taxon>
    </lineage>
</organism>
<name>A0ABW7NVN1_9PSED</name>
<dbReference type="Proteomes" id="UP001610657">
    <property type="component" value="Unassembled WGS sequence"/>
</dbReference>
<comment type="caution">
    <text evidence="1">The sequence shown here is derived from an EMBL/GenBank/DDBJ whole genome shotgun (WGS) entry which is preliminary data.</text>
</comment>
<feature type="non-terminal residue" evidence="1">
    <location>
        <position position="106"/>
    </location>
</feature>
<evidence type="ECO:0000313" key="2">
    <source>
        <dbReference type="Proteomes" id="UP001610657"/>
    </source>
</evidence>
<gene>
    <name evidence="1" type="ORF">RA271_28005</name>
</gene>
<feature type="non-terminal residue" evidence="1">
    <location>
        <position position="1"/>
    </location>
</feature>
<keyword evidence="2" id="KW-1185">Reference proteome</keyword>
<proteinExistence type="predicted"/>
<evidence type="ECO:0000313" key="1">
    <source>
        <dbReference type="EMBL" id="MFH7518971.1"/>
    </source>
</evidence>
<dbReference type="RefSeq" id="WP_395577764.1">
    <property type="nucleotide sequence ID" value="NZ_JAVCQK010000171.1"/>
</dbReference>
<reference evidence="1 2" key="1">
    <citation type="submission" date="2023-08" db="EMBL/GenBank/DDBJ databases">
        <title>Genomic and mutational analysis of Pseudomonas syringae pv. tagetis EB037 pathogenicity on sunflower.</title>
        <authorList>
            <person name="Maul J.E."/>
        </authorList>
    </citation>
    <scope>NUCLEOTIDE SEQUENCE [LARGE SCALE GENOMIC DNA]</scope>
    <source>
        <strain evidence="1 2">EB037_T1</strain>
    </source>
</reference>
<dbReference type="EMBL" id="JAVCQK010000171">
    <property type="protein sequence ID" value="MFH7518971.1"/>
    <property type="molecule type" value="Genomic_DNA"/>
</dbReference>